<keyword evidence="4" id="KW-0256">Endoplasmic reticulum</keyword>
<evidence type="ECO:0000256" key="3">
    <source>
        <dbReference type="ARBA" id="ARBA00022729"/>
    </source>
</evidence>
<dbReference type="RefSeq" id="XP_011389018.1">
    <property type="nucleotide sequence ID" value="XM_011390716.1"/>
</dbReference>
<accession>A0A0D1E057</accession>
<feature type="chain" id="PRO_5002229796" description="Translocon-associated protein subunit alpha" evidence="11">
    <location>
        <begin position="18"/>
        <end position="256"/>
    </location>
</feature>
<evidence type="ECO:0000256" key="11">
    <source>
        <dbReference type="SAM" id="SignalP"/>
    </source>
</evidence>
<evidence type="ECO:0000256" key="7">
    <source>
        <dbReference type="ARBA" id="ARBA00037565"/>
    </source>
</evidence>
<keyword evidence="6 10" id="KW-0472">Membrane</keyword>
<dbReference type="AlphaFoldDB" id="A0A0D1E057"/>
<dbReference type="OMA" id="NNPFNIV"/>
<keyword evidence="3 11" id="KW-0732">Signal</keyword>
<dbReference type="OrthoDB" id="1926781at2759"/>
<protein>
    <recommendedName>
        <fullName evidence="14">Translocon-associated protein subunit alpha</fullName>
    </recommendedName>
</protein>
<proteinExistence type="inferred from homology"/>
<dbReference type="PANTHER" id="PTHR12924">
    <property type="entry name" value="TRANSLOCON-ASSOCIATED PROTEIN, ALPHA SUBUNIT"/>
    <property type="match status" value="1"/>
</dbReference>
<feature type="region of interest" description="Disordered" evidence="9">
    <location>
        <begin position="229"/>
        <end position="256"/>
    </location>
</feature>
<comment type="subcellular location">
    <subcellularLocation>
        <location evidence="1">Endoplasmic reticulum membrane</location>
        <topology evidence="1">Single-pass type I membrane protein</topology>
    </subcellularLocation>
</comment>
<dbReference type="EMBL" id="CM003145">
    <property type="protein sequence ID" value="KIS69276.1"/>
    <property type="molecule type" value="Genomic_DNA"/>
</dbReference>
<evidence type="ECO:0000256" key="8">
    <source>
        <dbReference type="ARBA" id="ARBA00038311"/>
    </source>
</evidence>
<dbReference type="GO" id="GO:0005783">
    <property type="term" value="C:endoplasmic reticulum"/>
    <property type="evidence" value="ECO:0000318"/>
    <property type="project" value="GO_Central"/>
</dbReference>
<dbReference type="InParanoid" id="A0A0D1E057"/>
<evidence type="ECO:0008006" key="14">
    <source>
        <dbReference type="Google" id="ProtNLM"/>
    </source>
</evidence>
<dbReference type="GeneID" id="23563328"/>
<dbReference type="eggNOG" id="ENOG502S7BF">
    <property type="taxonomic scope" value="Eukaryota"/>
</dbReference>
<organism evidence="12 13">
    <name type="scientific">Mycosarcoma maydis</name>
    <name type="common">Corn smut fungus</name>
    <name type="synonym">Ustilago maydis</name>
    <dbReference type="NCBI Taxonomy" id="5270"/>
    <lineage>
        <taxon>Eukaryota</taxon>
        <taxon>Fungi</taxon>
        <taxon>Dikarya</taxon>
        <taxon>Basidiomycota</taxon>
        <taxon>Ustilaginomycotina</taxon>
        <taxon>Ustilaginomycetes</taxon>
        <taxon>Ustilaginales</taxon>
        <taxon>Ustilaginaceae</taxon>
        <taxon>Mycosarcoma</taxon>
    </lineage>
</organism>
<keyword evidence="2 10" id="KW-0812">Transmembrane</keyword>
<evidence type="ECO:0000313" key="12">
    <source>
        <dbReference type="EMBL" id="KIS69276.1"/>
    </source>
</evidence>
<keyword evidence="13" id="KW-1185">Reference proteome</keyword>
<dbReference type="Proteomes" id="UP000000561">
    <property type="component" value="Chromosome 6"/>
</dbReference>
<evidence type="ECO:0000256" key="1">
    <source>
        <dbReference type="ARBA" id="ARBA00004115"/>
    </source>
</evidence>
<evidence type="ECO:0000256" key="6">
    <source>
        <dbReference type="ARBA" id="ARBA00023136"/>
    </source>
</evidence>
<feature type="transmembrane region" description="Helical" evidence="10">
    <location>
        <begin position="169"/>
        <end position="193"/>
    </location>
</feature>
<sequence>MRFLPLVASALLGLVSAALVAAQAHDTPELNIVTTFPNNPGSIVKNGQANTVVFSIIDAPKERKEDRLLTLQSITGAFLNPNKVDGQRGRVLRNMTTTSFKSRPLRTVFGKAPHLPFDFVPEFKPQELEVEFSLLVNDEQTGKKHRIHAYRGKVQVVEPPKNWFDLQLISVYVIGFAVIVGGAYFILSSYVFGEEKKVAGPKKFEKPDIAKPSGVQDEWIPEHHLRARKVKTSTAGALSSGDDEPSMPKKRGKPRK</sequence>
<dbReference type="VEuPathDB" id="FungiDB:UMAG_02620"/>
<evidence type="ECO:0000256" key="2">
    <source>
        <dbReference type="ARBA" id="ARBA00022692"/>
    </source>
</evidence>
<gene>
    <name evidence="12" type="ORF">UMAG_02620</name>
</gene>
<comment type="function">
    <text evidence="7">Is probably involved in a pathway contributing to genomic integrity.</text>
</comment>
<reference evidence="12 13" key="1">
    <citation type="journal article" date="2006" name="Nature">
        <title>Insights from the genome of the biotrophic fungal plant pathogen Ustilago maydis.</title>
        <authorList>
            <person name="Kamper J."/>
            <person name="Kahmann R."/>
            <person name="Bolker M."/>
            <person name="Ma L.J."/>
            <person name="Brefort T."/>
            <person name="Saville B.J."/>
            <person name="Banuett F."/>
            <person name="Kronstad J.W."/>
            <person name="Gold S.E."/>
            <person name="Muller O."/>
            <person name="Perlin M.H."/>
            <person name="Wosten H.A."/>
            <person name="de Vries R."/>
            <person name="Ruiz-Herrera J."/>
            <person name="Reynaga-Pena C.G."/>
            <person name="Snetselaar K."/>
            <person name="McCann M."/>
            <person name="Perez-Martin J."/>
            <person name="Feldbrugge M."/>
            <person name="Basse C.W."/>
            <person name="Steinberg G."/>
            <person name="Ibeas J.I."/>
            <person name="Holloman W."/>
            <person name="Guzman P."/>
            <person name="Farman M."/>
            <person name="Stajich J.E."/>
            <person name="Sentandreu R."/>
            <person name="Gonzalez-Prieto J.M."/>
            <person name="Kennell J.C."/>
            <person name="Molina L."/>
            <person name="Schirawski J."/>
            <person name="Mendoza-Mendoza A."/>
            <person name="Greilinger D."/>
            <person name="Munch K."/>
            <person name="Rossel N."/>
            <person name="Scherer M."/>
            <person name="Vranes M."/>
            <person name="Ladendorf O."/>
            <person name="Vincon V."/>
            <person name="Fuchs U."/>
            <person name="Sandrock B."/>
            <person name="Meng S."/>
            <person name="Ho E.C."/>
            <person name="Cahill M.J."/>
            <person name="Boyce K.J."/>
            <person name="Klose J."/>
            <person name="Klosterman S.J."/>
            <person name="Deelstra H.J."/>
            <person name="Ortiz-Castellanos L."/>
            <person name="Li W."/>
            <person name="Sanchez-Alonso P."/>
            <person name="Schreier P.H."/>
            <person name="Hauser-Hahn I."/>
            <person name="Vaupel M."/>
            <person name="Koopmann E."/>
            <person name="Friedrich G."/>
            <person name="Voss H."/>
            <person name="Schluter T."/>
            <person name="Margolis J."/>
            <person name="Platt D."/>
            <person name="Swimmer C."/>
            <person name="Gnirke A."/>
            <person name="Chen F."/>
            <person name="Vysotskaia V."/>
            <person name="Mannhaupt G."/>
            <person name="Guldener U."/>
            <person name="Munsterkotter M."/>
            <person name="Haase D."/>
            <person name="Oesterheld M."/>
            <person name="Mewes H.W."/>
            <person name="Mauceli E.W."/>
            <person name="DeCaprio D."/>
            <person name="Wade C.M."/>
            <person name="Butler J."/>
            <person name="Young S."/>
            <person name="Jaffe D.B."/>
            <person name="Calvo S."/>
            <person name="Nusbaum C."/>
            <person name="Galagan J."/>
            <person name="Birren B.W."/>
        </authorList>
    </citation>
    <scope>NUCLEOTIDE SEQUENCE [LARGE SCALE GENOMIC DNA]</scope>
    <source>
        <strain evidence="13">DSM 14603 / FGSC 9021 / UM521</strain>
    </source>
</reference>
<evidence type="ECO:0000256" key="10">
    <source>
        <dbReference type="SAM" id="Phobius"/>
    </source>
</evidence>
<dbReference type="GO" id="GO:0005789">
    <property type="term" value="C:endoplasmic reticulum membrane"/>
    <property type="evidence" value="ECO:0007669"/>
    <property type="project" value="UniProtKB-SubCell"/>
</dbReference>
<name>A0A0D1E057_MYCMD</name>
<dbReference type="InterPro" id="IPR005595">
    <property type="entry name" value="TRAP_alpha"/>
</dbReference>
<keyword evidence="5 10" id="KW-1133">Transmembrane helix</keyword>
<dbReference type="PANTHER" id="PTHR12924:SF0">
    <property type="entry name" value="TRANSLOCON-ASSOCIATED PROTEIN SUBUNIT ALPHA"/>
    <property type="match status" value="1"/>
</dbReference>
<evidence type="ECO:0000256" key="5">
    <source>
        <dbReference type="ARBA" id="ARBA00022989"/>
    </source>
</evidence>
<dbReference type="Pfam" id="PF03896">
    <property type="entry name" value="TRAP_alpha"/>
    <property type="match status" value="1"/>
</dbReference>
<dbReference type="KEGG" id="uma:UMAG_02620"/>
<evidence type="ECO:0000256" key="9">
    <source>
        <dbReference type="SAM" id="MobiDB-lite"/>
    </source>
</evidence>
<comment type="similarity">
    <text evidence="8">Belongs to the IRC22 family.</text>
</comment>
<feature type="signal peptide" evidence="11">
    <location>
        <begin position="1"/>
        <end position="17"/>
    </location>
</feature>
<evidence type="ECO:0000256" key="4">
    <source>
        <dbReference type="ARBA" id="ARBA00022824"/>
    </source>
</evidence>
<evidence type="ECO:0000313" key="13">
    <source>
        <dbReference type="Proteomes" id="UP000000561"/>
    </source>
</evidence>